<gene>
    <name evidence="1" type="ORF">TNIN_306681</name>
</gene>
<dbReference type="AlphaFoldDB" id="A0A8X7CL39"/>
<keyword evidence="2" id="KW-1185">Reference proteome</keyword>
<reference evidence="1" key="1">
    <citation type="submission" date="2020-08" db="EMBL/GenBank/DDBJ databases">
        <title>Multicomponent nature underlies the extraordinary mechanical properties of spider dragline silk.</title>
        <authorList>
            <person name="Kono N."/>
            <person name="Nakamura H."/>
            <person name="Mori M."/>
            <person name="Yoshida Y."/>
            <person name="Ohtoshi R."/>
            <person name="Malay A.D."/>
            <person name="Moran D.A.P."/>
            <person name="Tomita M."/>
            <person name="Numata K."/>
            <person name="Arakawa K."/>
        </authorList>
    </citation>
    <scope>NUCLEOTIDE SEQUENCE</scope>
</reference>
<comment type="caution">
    <text evidence="1">The sequence shown here is derived from an EMBL/GenBank/DDBJ whole genome shotgun (WGS) entry which is preliminary data.</text>
</comment>
<organism evidence="1 2">
    <name type="scientific">Trichonephila inaurata madagascariensis</name>
    <dbReference type="NCBI Taxonomy" id="2747483"/>
    <lineage>
        <taxon>Eukaryota</taxon>
        <taxon>Metazoa</taxon>
        <taxon>Ecdysozoa</taxon>
        <taxon>Arthropoda</taxon>
        <taxon>Chelicerata</taxon>
        <taxon>Arachnida</taxon>
        <taxon>Araneae</taxon>
        <taxon>Araneomorphae</taxon>
        <taxon>Entelegynae</taxon>
        <taxon>Araneoidea</taxon>
        <taxon>Nephilidae</taxon>
        <taxon>Trichonephila</taxon>
        <taxon>Trichonephila inaurata</taxon>
    </lineage>
</organism>
<accession>A0A8X7CL39</accession>
<evidence type="ECO:0000313" key="2">
    <source>
        <dbReference type="Proteomes" id="UP000886998"/>
    </source>
</evidence>
<name>A0A8X7CL39_9ARAC</name>
<proteinExistence type="predicted"/>
<dbReference type="EMBL" id="BMAV01019000">
    <property type="protein sequence ID" value="GFY71646.1"/>
    <property type="molecule type" value="Genomic_DNA"/>
</dbReference>
<evidence type="ECO:0000313" key="1">
    <source>
        <dbReference type="EMBL" id="GFY71646.1"/>
    </source>
</evidence>
<sequence>MFSNVLQSSACKCLCSITHFEWKEYSHYSLVTMPIIPKPMSQVRNSSTGSTKDHQKEFFILIPTGAAKFSNELMEKLEECNS</sequence>
<dbReference type="Proteomes" id="UP000886998">
    <property type="component" value="Unassembled WGS sequence"/>
</dbReference>
<protein>
    <submittedName>
        <fullName evidence="1">Uncharacterized protein</fullName>
    </submittedName>
</protein>